<evidence type="ECO:0000256" key="7">
    <source>
        <dbReference type="ARBA" id="ARBA00023228"/>
    </source>
</evidence>
<accession>A0A6H5GU56</accession>
<sequence>MRLIPVVFILISLFSPYILGFKRKLVQRLNPDCGQKCLGIPGALVHVAASGPNDTIHHVWDFFGKPTVFLASTPPNTSFTIDWDKFFEEKADSWKFSVDPDYVFAFVLDKLVEYDDFNNTAVYDPSTSGQRTIMPAESFSWSIIENTEVDENEVTTVLNGTYGGANKTEPSGHVIVKLSAYSNKQHGNFTPHLYHTNNDTQIDIVLDKMPSRYNHSRYACEIAVFNTNEDPSLQQIRRRKLDDEHSPGLFHLTEVLTTDAERYRGYIEWRSAAFTSPNRATVNSTDITDSKAVKISKPTESFRSSGVYAYFGKELDNTPANNIVISFGTVGDGYYKLTNFLSWTALVGIGIPAEENFSLLVLLVLGIGLGIPAILVIISMGCIVSRRINRTRDSLLAGH</sequence>
<feature type="transmembrane region" description="Helical" evidence="11">
    <location>
        <begin position="359"/>
        <end position="384"/>
    </location>
</feature>
<comment type="subunit">
    <text evidence="10">Interacts (via lumenal domain) with lysosomal protein MFSD1; the interaction starts while both proteins are still in the endoplasmic reticulum and is required for stabilization of MFSD1 in lysosomes but has no direct effect on its targeting to lysosomes or transporter activity.</text>
</comment>
<dbReference type="PANTHER" id="PTHR31981:SF1">
    <property type="entry name" value="GLYCOSYLATED LYSOSOMAL MEMBRANE PROTEIN"/>
    <property type="match status" value="1"/>
</dbReference>
<dbReference type="InterPro" id="IPR029382">
    <property type="entry name" value="NCU-G1"/>
</dbReference>
<proteinExistence type="inferred from homology"/>
<organism evidence="12 13">
    <name type="scientific">Nesidiocoris tenuis</name>
    <dbReference type="NCBI Taxonomy" id="355587"/>
    <lineage>
        <taxon>Eukaryota</taxon>
        <taxon>Metazoa</taxon>
        <taxon>Ecdysozoa</taxon>
        <taxon>Arthropoda</taxon>
        <taxon>Hexapoda</taxon>
        <taxon>Insecta</taxon>
        <taxon>Pterygota</taxon>
        <taxon>Neoptera</taxon>
        <taxon>Paraneoptera</taxon>
        <taxon>Hemiptera</taxon>
        <taxon>Heteroptera</taxon>
        <taxon>Panheteroptera</taxon>
        <taxon>Cimicomorpha</taxon>
        <taxon>Miridae</taxon>
        <taxon>Dicyphina</taxon>
        <taxon>Nesidiocoris</taxon>
    </lineage>
</organism>
<evidence type="ECO:0000256" key="3">
    <source>
        <dbReference type="ARBA" id="ARBA00022729"/>
    </source>
</evidence>
<evidence type="ECO:0000256" key="11">
    <source>
        <dbReference type="SAM" id="Phobius"/>
    </source>
</evidence>
<dbReference type="Proteomes" id="UP000479000">
    <property type="component" value="Unassembled WGS sequence"/>
</dbReference>
<dbReference type="AlphaFoldDB" id="A0A6H5GU56"/>
<dbReference type="PANTHER" id="PTHR31981">
    <property type="entry name" value="GLYCOSYLATED LYSOSOMAL MEMBRANE PROTEIN"/>
    <property type="match status" value="1"/>
</dbReference>
<keyword evidence="6" id="KW-0325">Glycoprotein</keyword>
<dbReference type="GO" id="GO:0005765">
    <property type="term" value="C:lysosomal membrane"/>
    <property type="evidence" value="ECO:0007669"/>
    <property type="project" value="UniProtKB-SubCell"/>
</dbReference>
<gene>
    <name evidence="12" type="ORF">NTEN_LOCUS12813</name>
</gene>
<dbReference type="Pfam" id="PF15065">
    <property type="entry name" value="NCU-G1"/>
    <property type="match status" value="1"/>
</dbReference>
<keyword evidence="7" id="KW-0458">Lysosome</keyword>
<evidence type="ECO:0000313" key="12">
    <source>
        <dbReference type="EMBL" id="CAB0007540.1"/>
    </source>
</evidence>
<keyword evidence="2 11" id="KW-0812">Transmembrane</keyword>
<evidence type="ECO:0000256" key="6">
    <source>
        <dbReference type="ARBA" id="ARBA00023180"/>
    </source>
</evidence>
<dbReference type="EMBL" id="CADCXU010019140">
    <property type="protein sequence ID" value="CAB0007540.1"/>
    <property type="molecule type" value="Genomic_DNA"/>
</dbReference>
<comment type="similarity">
    <text evidence="1">Belongs to the GLMP family.</text>
</comment>
<evidence type="ECO:0000256" key="8">
    <source>
        <dbReference type="ARBA" id="ARBA00024176"/>
    </source>
</evidence>
<evidence type="ECO:0008006" key="14">
    <source>
        <dbReference type="Google" id="ProtNLM"/>
    </source>
</evidence>
<evidence type="ECO:0000256" key="4">
    <source>
        <dbReference type="ARBA" id="ARBA00022989"/>
    </source>
</evidence>
<evidence type="ECO:0000313" key="13">
    <source>
        <dbReference type="Proteomes" id="UP000479000"/>
    </source>
</evidence>
<dbReference type="OrthoDB" id="6264340at2759"/>
<name>A0A6H5GU56_9HEMI</name>
<evidence type="ECO:0000256" key="2">
    <source>
        <dbReference type="ARBA" id="ARBA00022692"/>
    </source>
</evidence>
<protein>
    <recommendedName>
        <fullName evidence="14">Lysosomal protein NCU-G1</fullName>
    </recommendedName>
</protein>
<keyword evidence="4 11" id="KW-1133">Transmembrane helix</keyword>
<keyword evidence="13" id="KW-1185">Reference proteome</keyword>
<evidence type="ECO:0000256" key="9">
    <source>
        <dbReference type="ARBA" id="ARBA00024189"/>
    </source>
</evidence>
<evidence type="ECO:0000256" key="1">
    <source>
        <dbReference type="ARBA" id="ARBA00010599"/>
    </source>
</evidence>
<keyword evidence="3" id="KW-0732">Signal</keyword>
<comment type="subcellular location">
    <subcellularLocation>
        <location evidence="9">Lysosome membrane</location>
        <topology evidence="9">Single-pass type I membrane protein</topology>
        <orientation evidence="9">Lumenal side</orientation>
    </subcellularLocation>
</comment>
<evidence type="ECO:0000256" key="10">
    <source>
        <dbReference type="ARBA" id="ARBA00044960"/>
    </source>
</evidence>
<comment type="function">
    <text evidence="8">Required to protect lysosomal transporter MFSD1 from lysosomal proteolysis and for MFSD1 lysosomal localization.</text>
</comment>
<keyword evidence="5 11" id="KW-0472">Membrane</keyword>
<evidence type="ECO:0000256" key="5">
    <source>
        <dbReference type="ARBA" id="ARBA00023136"/>
    </source>
</evidence>
<reference evidence="12 13" key="1">
    <citation type="submission" date="2020-02" db="EMBL/GenBank/DDBJ databases">
        <authorList>
            <person name="Ferguson B K."/>
        </authorList>
    </citation>
    <scope>NUCLEOTIDE SEQUENCE [LARGE SCALE GENOMIC DNA]</scope>
</reference>